<accession>I7MA41</accession>
<evidence type="ECO:0000313" key="1">
    <source>
        <dbReference type="EMBL" id="EAS03671.2"/>
    </source>
</evidence>
<proteinExistence type="predicted"/>
<dbReference type="GeneID" id="7832475"/>
<dbReference type="OrthoDB" id="286239at2759"/>
<evidence type="ECO:0000313" key="2">
    <source>
        <dbReference type="Proteomes" id="UP000009168"/>
    </source>
</evidence>
<dbReference type="AlphaFoldDB" id="I7MA41"/>
<dbReference type="SUPFAM" id="SSF48452">
    <property type="entry name" value="TPR-like"/>
    <property type="match status" value="1"/>
</dbReference>
<sequence length="858" mass="99009">MQQKSANLEQIKNLLNKQINQTLHLQFSTQSLKQNVNNHKNATQIGNFTDSHNDLAMLTTPKNKFIQINEEPQLAEFQIKEFGSVKKFDVKQNSVMNSSIMNQYVKKPYYHHQKSKSSQTAPRHVSILMSHEDASCCSRGTTAAGLNFASAGKGSPLKKHGNGITAMSQISIFSHDISNNGDIMTSNNQTIKPETNQTHHRKNQSCLSKYQTINDQVDDKISPIQSPASHNHHRILSASVSQPSVSSAYLIKNESIIYKEFNQNNRPVSQNAQKSQPRDLAIKQRPMTAILKQQGDTIQQEKTLQQKGALLQKMINGLQKRKTINSASTACNSTVFELFDQKKIHLARQQKQKALDQFLKQKDQIRAKSSYINKNQQNEGLIESISQSEINSNGLINVASSQTLIETNKSNKLILQDIINDMASEQKDFVKYMINNEQRSIIFSQLFQRMEKIIEIKDLKLFTQYLIFISKCCLAVQDNSKAAFFLYQVKIITDMSKKVAPMKAQAYLLMGQAAINIQLYAEAVKIFKKALQYSWFFNQRESEIAAYEQLGVSYYYLQDAKLSEFYHNRYVKAQFELSNSYIRNMSYENINEQLAKSEYNLNQITPILMVHLNLPVQYSLDKVQQGLRESFLKQEQKNNKRNSQISQKLENLAKESQQQVENFVASRQKTFNQANAAKIIEQLIEDKEFIYETDTPIFFENLDNIKSDQKKQLNNNSQNSDDLQITPSDAIQSKKSWEAPIMRKVIYDISKFGPIKDPVPSQRVFEDITKYKLSLDKKIEILSKQKIDLNKIMEKVNYLVWNNQKYNAQMHQRVRISHLTPNRYDPLKYNTTYYVISQINKSYNMLLFQLKKAEQNIR</sequence>
<evidence type="ECO:0008006" key="3">
    <source>
        <dbReference type="Google" id="ProtNLM"/>
    </source>
</evidence>
<dbReference type="Gene3D" id="1.25.40.10">
    <property type="entry name" value="Tetratricopeptide repeat domain"/>
    <property type="match status" value="1"/>
</dbReference>
<name>I7MA41_TETTS</name>
<dbReference type="RefSeq" id="XP_001023916.2">
    <property type="nucleotide sequence ID" value="XM_001023916.2"/>
</dbReference>
<keyword evidence="2" id="KW-1185">Reference proteome</keyword>
<organism evidence="1 2">
    <name type="scientific">Tetrahymena thermophila (strain SB210)</name>
    <dbReference type="NCBI Taxonomy" id="312017"/>
    <lineage>
        <taxon>Eukaryota</taxon>
        <taxon>Sar</taxon>
        <taxon>Alveolata</taxon>
        <taxon>Ciliophora</taxon>
        <taxon>Intramacronucleata</taxon>
        <taxon>Oligohymenophorea</taxon>
        <taxon>Hymenostomatida</taxon>
        <taxon>Tetrahymenina</taxon>
        <taxon>Tetrahymenidae</taxon>
        <taxon>Tetrahymena</taxon>
    </lineage>
</organism>
<dbReference type="KEGG" id="tet:TTHERM_00473330"/>
<dbReference type="EMBL" id="GG662472">
    <property type="protein sequence ID" value="EAS03671.2"/>
    <property type="molecule type" value="Genomic_DNA"/>
</dbReference>
<protein>
    <recommendedName>
        <fullName evidence="3">Tetratricopeptide repeat protein</fullName>
    </recommendedName>
</protein>
<reference evidence="2" key="1">
    <citation type="journal article" date="2006" name="PLoS Biol.">
        <title>Macronuclear genome sequence of the ciliate Tetrahymena thermophila, a model eukaryote.</title>
        <authorList>
            <person name="Eisen J.A."/>
            <person name="Coyne R.S."/>
            <person name="Wu M."/>
            <person name="Wu D."/>
            <person name="Thiagarajan M."/>
            <person name="Wortman J.R."/>
            <person name="Badger J.H."/>
            <person name="Ren Q."/>
            <person name="Amedeo P."/>
            <person name="Jones K.M."/>
            <person name="Tallon L.J."/>
            <person name="Delcher A.L."/>
            <person name="Salzberg S.L."/>
            <person name="Silva J.C."/>
            <person name="Haas B.J."/>
            <person name="Majoros W.H."/>
            <person name="Farzad M."/>
            <person name="Carlton J.M."/>
            <person name="Smith R.K. Jr."/>
            <person name="Garg J."/>
            <person name="Pearlman R.E."/>
            <person name="Karrer K.M."/>
            <person name="Sun L."/>
            <person name="Manning G."/>
            <person name="Elde N.C."/>
            <person name="Turkewitz A.P."/>
            <person name="Asai D.J."/>
            <person name="Wilkes D.E."/>
            <person name="Wang Y."/>
            <person name="Cai H."/>
            <person name="Collins K."/>
            <person name="Stewart B.A."/>
            <person name="Lee S.R."/>
            <person name="Wilamowska K."/>
            <person name="Weinberg Z."/>
            <person name="Ruzzo W.L."/>
            <person name="Wloga D."/>
            <person name="Gaertig J."/>
            <person name="Frankel J."/>
            <person name="Tsao C.-C."/>
            <person name="Gorovsky M.A."/>
            <person name="Keeling P.J."/>
            <person name="Waller R.F."/>
            <person name="Patron N.J."/>
            <person name="Cherry J.M."/>
            <person name="Stover N.A."/>
            <person name="Krieger C.J."/>
            <person name="del Toro C."/>
            <person name="Ryder H.F."/>
            <person name="Williamson S.C."/>
            <person name="Barbeau R.A."/>
            <person name="Hamilton E.P."/>
            <person name="Orias E."/>
        </authorList>
    </citation>
    <scope>NUCLEOTIDE SEQUENCE [LARGE SCALE GENOMIC DNA]</scope>
    <source>
        <strain evidence="2">SB210</strain>
    </source>
</reference>
<dbReference type="Proteomes" id="UP000009168">
    <property type="component" value="Unassembled WGS sequence"/>
</dbReference>
<dbReference type="InterPro" id="IPR011990">
    <property type="entry name" value="TPR-like_helical_dom_sf"/>
</dbReference>
<dbReference type="InParanoid" id="I7MA41"/>
<gene>
    <name evidence="1" type="ORF">TTHERM_00473330</name>
</gene>